<dbReference type="AlphaFoldDB" id="A0A398B3D4"/>
<dbReference type="SUPFAM" id="SSF54285">
    <property type="entry name" value="MoaD/ThiS"/>
    <property type="match status" value="1"/>
</dbReference>
<sequence>MKSIQLNGKTIELPETVHCIQDLLELYKLENRIVVVEVNKEIIYKEQYTAQALSDRDTVEIVHFVGGG</sequence>
<proteinExistence type="predicted"/>
<dbReference type="Pfam" id="PF02597">
    <property type="entry name" value="ThiS"/>
    <property type="match status" value="1"/>
</dbReference>
<dbReference type="KEGG" id="pasa:BAOM_1977"/>
<accession>A0A398B3D4</accession>
<dbReference type="InterPro" id="IPR012675">
    <property type="entry name" value="Beta-grasp_dom_sf"/>
</dbReference>
<dbReference type="InterPro" id="IPR010035">
    <property type="entry name" value="Thi_S"/>
</dbReference>
<dbReference type="EMBL" id="QWVS01000028">
    <property type="protein sequence ID" value="RID84091.1"/>
    <property type="molecule type" value="Genomic_DNA"/>
</dbReference>
<dbReference type="NCBIfam" id="TIGR01683">
    <property type="entry name" value="thiS"/>
    <property type="match status" value="1"/>
</dbReference>
<dbReference type="CDD" id="cd00565">
    <property type="entry name" value="Ubl_ThiS"/>
    <property type="match status" value="1"/>
</dbReference>
<reference evidence="1 4" key="1">
    <citation type="submission" date="2018-01" db="EMBL/GenBank/DDBJ databases">
        <title>Bacillus asahii Genome sequencing and assembly.</title>
        <authorList>
            <person name="Jiang H."/>
            <person name="Feng Y."/>
            <person name="Zhao F."/>
            <person name="Lin X."/>
        </authorList>
    </citation>
    <scope>NUCLEOTIDE SEQUENCE [LARGE SCALE GENOMIC DNA]</scope>
    <source>
        <strain evidence="1 4">OM18</strain>
    </source>
</reference>
<evidence type="ECO:0000313" key="4">
    <source>
        <dbReference type="Proteomes" id="UP000283095"/>
    </source>
</evidence>
<reference evidence="2 3" key="2">
    <citation type="submission" date="2018-08" db="EMBL/GenBank/DDBJ databases">
        <title>Bacillus jemisoniae sp. nov., Bacillus chryseoplanitiae sp. nov., Bacillus resnikiae sp. nov., and Bacillus frankliniae sp. nov., isolated from Viking spacecraft and associated surfaces.</title>
        <authorList>
            <person name="Seuylemezian A."/>
            <person name="Vaishampayan P."/>
        </authorList>
    </citation>
    <scope>NUCLEOTIDE SEQUENCE [LARGE SCALE GENOMIC DNA]</scope>
    <source>
        <strain evidence="2 3">MA001</strain>
    </source>
</reference>
<dbReference type="Gene3D" id="3.10.20.30">
    <property type="match status" value="1"/>
</dbReference>
<evidence type="ECO:0000313" key="3">
    <source>
        <dbReference type="Proteomes" id="UP000266016"/>
    </source>
</evidence>
<gene>
    <name evidence="2" type="primary">thiS</name>
    <name evidence="1" type="ORF">BAOM_1977</name>
    <name evidence="2" type="ORF">D1953_14705</name>
</gene>
<dbReference type="Proteomes" id="UP000283095">
    <property type="component" value="Chromosome"/>
</dbReference>
<protein>
    <submittedName>
        <fullName evidence="2">Sulfur carrier protein ThiS</fullName>
    </submittedName>
</protein>
<keyword evidence="3" id="KW-1185">Reference proteome</keyword>
<evidence type="ECO:0000313" key="2">
    <source>
        <dbReference type="EMBL" id="RID84091.1"/>
    </source>
</evidence>
<dbReference type="PANTHER" id="PTHR34472:SF1">
    <property type="entry name" value="SULFUR CARRIER PROTEIN THIS"/>
    <property type="match status" value="1"/>
</dbReference>
<dbReference type="RefSeq" id="WP_119117943.1">
    <property type="nucleotide sequence ID" value="NZ_CP026095.1"/>
</dbReference>
<dbReference type="Proteomes" id="UP000266016">
    <property type="component" value="Unassembled WGS sequence"/>
</dbReference>
<name>A0A398B3D4_9BACI</name>
<dbReference type="PANTHER" id="PTHR34472">
    <property type="entry name" value="SULFUR CARRIER PROTEIN THIS"/>
    <property type="match status" value="1"/>
</dbReference>
<dbReference type="InterPro" id="IPR003749">
    <property type="entry name" value="ThiS/MoaD-like"/>
</dbReference>
<dbReference type="OrthoDB" id="9798559at2"/>
<dbReference type="EMBL" id="CP026095">
    <property type="protein sequence ID" value="AZV42586.1"/>
    <property type="molecule type" value="Genomic_DNA"/>
</dbReference>
<evidence type="ECO:0000313" key="1">
    <source>
        <dbReference type="EMBL" id="AZV42586.1"/>
    </source>
</evidence>
<organism evidence="2 3">
    <name type="scientific">Peribacillus asahii</name>
    <dbReference type="NCBI Taxonomy" id="228899"/>
    <lineage>
        <taxon>Bacteria</taxon>
        <taxon>Bacillati</taxon>
        <taxon>Bacillota</taxon>
        <taxon>Bacilli</taxon>
        <taxon>Bacillales</taxon>
        <taxon>Bacillaceae</taxon>
        <taxon>Peribacillus</taxon>
    </lineage>
</organism>
<dbReference type="InterPro" id="IPR016155">
    <property type="entry name" value="Mopterin_synth/thiamin_S_b"/>
</dbReference>